<dbReference type="Pfam" id="PF00622">
    <property type="entry name" value="SPRY"/>
    <property type="match status" value="2"/>
</dbReference>
<dbReference type="HOGENOM" id="CLU_032370_0_0_1"/>
<evidence type="ECO:0000259" key="4">
    <source>
        <dbReference type="SMART" id="SM00449"/>
    </source>
</evidence>
<dbReference type="Gene3D" id="2.60.120.920">
    <property type="match status" value="1"/>
</dbReference>
<evidence type="ECO:0000313" key="5">
    <source>
        <dbReference type="EMBL" id="EKX40071.1"/>
    </source>
</evidence>
<dbReference type="InterPro" id="IPR003877">
    <property type="entry name" value="SPRY_dom"/>
</dbReference>
<dbReference type="CDD" id="cd12872">
    <property type="entry name" value="SPRY_Ash2"/>
    <property type="match status" value="1"/>
</dbReference>
<name>L1IUY2_GUITC</name>
<keyword evidence="2" id="KW-0539">Nucleus</keyword>
<dbReference type="OrthoDB" id="10266026at2759"/>
<feature type="compositionally biased region" description="Basic and acidic residues" evidence="3">
    <location>
        <begin position="427"/>
        <end position="437"/>
    </location>
</feature>
<evidence type="ECO:0000313" key="6">
    <source>
        <dbReference type="EnsemblProtists" id="EKX40071"/>
    </source>
</evidence>
<sequence>MATALERRPRTGLPLFKSVLRRKGDLEEQEEVERKKKIEELEGRRNRGEEERKGGKEEDEKKRKRGEEEDRRRRSIKDGEGETAKRSSRRDGEAAAKPPVKKLKPEEQVERDLALQQPFNVPSWRFTPVIPDPRGVMLSPYDRAPQLRLADSNLTVSGCKGYRLIRATHGIREGAWYCEATVREDLHPPWIEERFMQVEGHCRLGWARSGAFVQAPVGYDRFGYAYCSKKGSVVHARLPAAYGRSLTKGDVLGCYIYLPMRKKPDEEGELERKEEKQNDEKMEMKNSVDGHGKEQEQEQEQEQKGSSISRGKESLSNAKGKEKLSKEKLPTATDTLIWKDTGIEYHLEEDTDVGVEIHVGSCVRFYLNGEDLGVAFRDVQAGKYYPAASVYMGGQVTYNFGPEFRYKIDGEPDGVAVKAISELAETESDRDKQEEGKGKRREVKADLPM</sequence>
<evidence type="ECO:0000313" key="7">
    <source>
        <dbReference type="Proteomes" id="UP000011087"/>
    </source>
</evidence>
<feature type="compositionally biased region" description="Basic and acidic residues" evidence="3">
    <location>
        <begin position="265"/>
        <end position="296"/>
    </location>
</feature>
<dbReference type="KEGG" id="gtt:GUITHDRAFT_113810"/>
<feature type="compositionally biased region" description="Basic and acidic residues" evidence="3">
    <location>
        <begin position="22"/>
        <end position="94"/>
    </location>
</feature>
<dbReference type="RefSeq" id="XP_005827051.1">
    <property type="nucleotide sequence ID" value="XM_005826994.1"/>
</dbReference>
<organism evidence="5">
    <name type="scientific">Guillardia theta (strain CCMP2712)</name>
    <name type="common">Cryptophyte</name>
    <dbReference type="NCBI Taxonomy" id="905079"/>
    <lineage>
        <taxon>Eukaryota</taxon>
        <taxon>Cryptophyceae</taxon>
        <taxon>Pyrenomonadales</taxon>
        <taxon>Geminigeraceae</taxon>
        <taxon>Guillardia</taxon>
    </lineage>
</organism>
<dbReference type="SUPFAM" id="SSF49899">
    <property type="entry name" value="Concanavalin A-like lectins/glucanases"/>
    <property type="match status" value="1"/>
</dbReference>
<dbReference type="InterPro" id="IPR013320">
    <property type="entry name" value="ConA-like_dom_sf"/>
</dbReference>
<evidence type="ECO:0000256" key="3">
    <source>
        <dbReference type="SAM" id="MobiDB-lite"/>
    </source>
</evidence>
<dbReference type="InterPro" id="IPR037353">
    <property type="entry name" value="ASH2"/>
</dbReference>
<dbReference type="eggNOG" id="KOG2626">
    <property type="taxonomic scope" value="Eukaryota"/>
</dbReference>
<proteinExistence type="predicted"/>
<dbReference type="SMART" id="SM00449">
    <property type="entry name" value="SPRY"/>
    <property type="match status" value="1"/>
</dbReference>
<dbReference type="InterPro" id="IPR043136">
    <property type="entry name" value="B30.2/SPRY_sf"/>
</dbReference>
<feature type="region of interest" description="Disordered" evidence="3">
    <location>
        <begin position="1"/>
        <end position="109"/>
    </location>
</feature>
<dbReference type="STRING" id="905079.L1IUY2"/>
<feature type="region of interest" description="Disordered" evidence="3">
    <location>
        <begin position="265"/>
        <end position="326"/>
    </location>
</feature>
<dbReference type="Proteomes" id="UP000011087">
    <property type="component" value="Unassembled WGS sequence"/>
</dbReference>
<dbReference type="EnsemblProtists" id="EKX40071">
    <property type="protein sequence ID" value="EKX40071"/>
    <property type="gene ID" value="GUITHDRAFT_113810"/>
</dbReference>
<dbReference type="EMBL" id="JH993034">
    <property type="protein sequence ID" value="EKX40071.1"/>
    <property type="molecule type" value="Genomic_DNA"/>
</dbReference>
<keyword evidence="7" id="KW-1185">Reference proteome</keyword>
<protein>
    <recommendedName>
        <fullName evidence="4">SPRY domain-containing protein</fullName>
    </recommendedName>
</protein>
<dbReference type="GO" id="GO:0000976">
    <property type="term" value="F:transcription cis-regulatory region binding"/>
    <property type="evidence" value="ECO:0007669"/>
    <property type="project" value="TreeGrafter"/>
</dbReference>
<feature type="region of interest" description="Disordered" evidence="3">
    <location>
        <begin position="425"/>
        <end position="449"/>
    </location>
</feature>
<reference evidence="6" key="3">
    <citation type="submission" date="2015-06" db="UniProtKB">
        <authorList>
            <consortium name="EnsemblProtists"/>
        </authorList>
    </citation>
    <scope>IDENTIFICATION</scope>
</reference>
<dbReference type="GO" id="GO:0048188">
    <property type="term" value="C:Set1C/COMPASS complex"/>
    <property type="evidence" value="ECO:0007669"/>
    <property type="project" value="InterPro"/>
</dbReference>
<accession>L1IUY2</accession>
<feature type="domain" description="SPRY" evidence="4">
    <location>
        <begin position="173"/>
        <end position="404"/>
    </location>
</feature>
<evidence type="ECO:0000256" key="1">
    <source>
        <dbReference type="ARBA" id="ARBA00004123"/>
    </source>
</evidence>
<dbReference type="AlphaFoldDB" id="L1IUY2"/>
<dbReference type="PaxDb" id="55529-EKX40071"/>
<comment type="subcellular location">
    <subcellularLocation>
        <location evidence="1">Nucleus</location>
    </subcellularLocation>
</comment>
<dbReference type="OMA" id="CVFMEPP"/>
<feature type="compositionally biased region" description="Polar residues" evidence="3">
    <location>
        <begin position="304"/>
        <end position="317"/>
    </location>
</feature>
<gene>
    <name evidence="5" type="ORF">GUITHDRAFT_113810</name>
</gene>
<dbReference type="GeneID" id="17296883"/>
<reference evidence="7" key="2">
    <citation type="submission" date="2012-11" db="EMBL/GenBank/DDBJ databases">
        <authorList>
            <person name="Kuo A."/>
            <person name="Curtis B.A."/>
            <person name="Tanifuji G."/>
            <person name="Burki F."/>
            <person name="Gruber A."/>
            <person name="Irimia M."/>
            <person name="Maruyama S."/>
            <person name="Arias M.C."/>
            <person name="Ball S.G."/>
            <person name="Gile G.H."/>
            <person name="Hirakawa Y."/>
            <person name="Hopkins J.F."/>
            <person name="Rensing S.A."/>
            <person name="Schmutz J."/>
            <person name="Symeonidi A."/>
            <person name="Elias M."/>
            <person name="Eveleigh R.J."/>
            <person name="Herman E.K."/>
            <person name="Klute M.J."/>
            <person name="Nakayama T."/>
            <person name="Obornik M."/>
            <person name="Reyes-Prieto A."/>
            <person name="Armbrust E.V."/>
            <person name="Aves S.J."/>
            <person name="Beiko R.G."/>
            <person name="Coutinho P."/>
            <person name="Dacks J.B."/>
            <person name="Durnford D.G."/>
            <person name="Fast N.M."/>
            <person name="Green B.R."/>
            <person name="Grisdale C."/>
            <person name="Hempe F."/>
            <person name="Henrissat B."/>
            <person name="Hoppner M.P."/>
            <person name="Ishida K.-I."/>
            <person name="Kim E."/>
            <person name="Koreny L."/>
            <person name="Kroth P.G."/>
            <person name="Liu Y."/>
            <person name="Malik S.-B."/>
            <person name="Maier U.G."/>
            <person name="McRose D."/>
            <person name="Mock T."/>
            <person name="Neilson J.A."/>
            <person name="Onodera N.T."/>
            <person name="Poole A.M."/>
            <person name="Pritham E.J."/>
            <person name="Richards T.A."/>
            <person name="Rocap G."/>
            <person name="Roy S.W."/>
            <person name="Sarai C."/>
            <person name="Schaack S."/>
            <person name="Shirato S."/>
            <person name="Slamovits C.H."/>
            <person name="Spencer D.F."/>
            <person name="Suzuki S."/>
            <person name="Worden A.Z."/>
            <person name="Zauner S."/>
            <person name="Barry K."/>
            <person name="Bell C."/>
            <person name="Bharti A.K."/>
            <person name="Crow J.A."/>
            <person name="Grimwood J."/>
            <person name="Kramer R."/>
            <person name="Lindquist E."/>
            <person name="Lucas S."/>
            <person name="Salamov A."/>
            <person name="McFadden G.I."/>
            <person name="Lane C.E."/>
            <person name="Keeling P.J."/>
            <person name="Gray M.W."/>
            <person name="Grigoriev I.V."/>
            <person name="Archibald J.M."/>
        </authorList>
    </citation>
    <scope>NUCLEOTIDE SEQUENCE</scope>
    <source>
        <strain evidence="7">CCMP2712</strain>
    </source>
</reference>
<dbReference type="PANTHER" id="PTHR10598">
    <property type="entry name" value="SET1/ASH2 HISTONE METHYLTRANSFERASE COMPLEX SUBUNIT ASH2"/>
    <property type="match status" value="1"/>
</dbReference>
<dbReference type="PANTHER" id="PTHR10598:SF0">
    <property type="entry name" value="SET1_ASH2 HISTONE METHYLTRANSFERASE COMPLEX SUBUNIT ASH2"/>
    <property type="match status" value="1"/>
</dbReference>
<evidence type="ECO:0000256" key="2">
    <source>
        <dbReference type="ARBA" id="ARBA00023242"/>
    </source>
</evidence>
<reference evidence="5 7" key="1">
    <citation type="journal article" date="2012" name="Nature">
        <title>Algal genomes reveal evolutionary mosaicism and the fate of nucleomorphs.</title>
        <authorList>
            <consortium name="DOE Joint Genome Institute"/>
            <person name="Curtis B.A."/>
            <person name="Tanifuji G."/>
            <person name="Burki F."/>
            <person name="Gruber A."/>
            <person name="Irimia M."/>
            <person name="Maruyama S."/>
            <person name="Arias M.C."/>
            <person name="Ball S.G."/>
            <person name="Gile G.H."/>
            <person name="Hirakawa Y."/>
            <person name="Hopkins J.F."/>
            <person name="Kuo A."/>
            <person name="Rensing S.A."/>
            <person name="Schmutz J."/>
            <person name="Symeonidi A."/>
            <person name="Elias M."/>
            <person name="Eveleigh R.J."/>
            <person name="Herman E.K."/>
            <person name="Klute M.J."/>
            <person name="Nakayama T."/>
            <person name="Obornik M."/>
            <person name="Reyes-Prieto A."/>
            <person name="Armbrust E.V."/>
            <person name="Aves S.J."/>
            <person name="Beiko R.G."/>
            <person name="Coutinho P."/>
            <person name="Dacks J.B."/>
            <person name="Durnford D.G."/>
            <person name="Fast N.M."/>
            <person name="Green B.R."/>
            <person name="Grisdale C.J."/>
            <person name="Hempel F."/>
            <person name="Henrissat B."/>
            <person name="Hoppner M.P."/>
            <person name="Ishida K."/>
            <person name="Kim E."/>
            <person name="Koreny L."/>
            <person name="Kroth P.G."/>
            <person name="Liu Y."/>
            <person name="Malik S.B."/>
            <person name="Maier U.G."/>
            <person name="McRose D."/>
            <person name="Mock T."/>
            <person name="Neilson J.A."/>
            <person name="Onodera N.T."/>
            <person name="Poole A.M."/>
            <person name="Pritham E.J."/>
            <person name="Richards T.A."/>
            <person name="Rocap G."/>
            <person name="Roy S.W."/>
            <person name="Sarai C."/>
            <person name="Schaack S."/>
            <person name="Shirato S."/>
            <person name="Slamovits C.H."/>
            <person name="Spencer D.F."/>
            <person name="Suzuki S."/>
            <person name="Worden A.Z."/>
            <person name="Zauner S."/>
            <person name="Barry K."/>
            <person name="Bell C."/>
            <person name="Bharti A.K."/>
            <person name="Crow J.A."/>
            <person name="Grimwood J."/>
            <person name="Kramer R."/>
            <person name="Lindquist E."/>
            <person name="Lucas S."/>
            <person name="Salamov A."/>
            <person name="McFadden G.I."/>
            <person name="Lane C.E."/>
            <person name="Keeling P.J."/>
            <person name="Gray M.W."/>
            <person name="Grigoriev I.V."/>
            <person name="Archibald J.M."/>
        </authorList>
    </citation>
    <scope>NUCLEOTIDE SEQUENCE</scope>
    <source>
        <strain evidence="5 7">CCMP2712</strain>
    </source>
</reference>